<dbReference type="RefSeq" id="XP_044553113.1">
    <property type="nucleotide sequence ID" value="XM_044690518.1"/>
</dbReference>
<reference evidence="1 2" key="1">
    <citation type="journal article" date="2018" name="BMC Genomics">
        <title>The genome of Naegleria lovaniensis, the basis for a comparative approach to unravel pathogenicity factors of the human pathogenic amoeba N. fowleri.</title>
        <authorList>
            <person name="Liechti N."/>
            <person name="Schurch N."/>
            <person name="Bruggmann R."/>
            <person name="Wittwer M."/>
        </authorList>
    </citation>
    <scope>NUCLEOTIDE SEQUENCE [LARGE SCALE GENOMIC DNA]</scope>
    <source>
        <strain evidence="1 2">ATCC 30569</strain>
    </source>
</reference>
<dbReference type="GeneID" id="68106974"/>
<dbReference type="Gene3D" id="3.90.550.20">
    <property type="match status" value="1"/>
</dbReference>
<dbReference type="SUPFAM" id="SSF53448">
    <property type="entry name" value="Nucleotide-diphospho-sugar transferases"/>
    <property type="match status" value="1"/>
</dbReference>
<dbReference type="Pfam" id="PF04488">
    <property type="entry name" value="Gly_transf_sug"/>
    <property type="match status" value="1"/>
</dbReference>
<gene>
    <name evidence="1" type="ORF">C9374_014521</name>
</gene>
<proteinExistence type="predicted"/>
<protein>
    <submittedName>
        <fullName evidence="1">Uncharacterized protein</fullName>
    </submittedName>
</protein>
<sequence>MKHKIKPIVVSLIVSVFLVLAVFSIHRWSTSTHPLYMNNQRISKLNSLERKMENHYTLQPEQNHLLQSNNLHSPQHLLETYGLSFLPSPNKFRIFLIWIGETFPSLYMSAFETILFHHPHAQVMVLSNELDEHVFDSFKKFKQSLNESSQPKYQDIHVVRFNLTAMTREGKLGSDFVQDALSIAKRSSHSQDSSFLKLTRVHLSDFLRYYMLYYYGGLYIDSDMFVMRNLQHLKNAIGVDGFRTQVCHSEVYSKGPVKDFACLCNCLMSFEKEHPFMREALENYGYFWRTIQGYGPGGAVMLMKFVKRHLDSLSVYHNGQFLCNDYLQRYEMHASSGTSQEVQEIIDNCHVAHLYGGGKNSLQINLHGTNVMSRIYEKFKIS</sequence>
<dbReference type="PANTHER" id="PTHR46781:SF5">
    <property type="entry name" value="ALPHA 1,4-GLYCOSYLTRANSFERASE FAMILY PROTEIN"/>
    <property type="match status" value="1"/>
</dbReference>
<dbReference type="InterPro" id="IPR044789">
    <property type="entry name" value="Put_A1-4-GlycosylTfrase_plant"/>
</dbReference>
<dbReference type="EMBL" id="PYSW02000008">
    <property type="protein sequence ID" value="KAG2389121.1"/>
    <property type="molecule type" value="Genomic_DNA"/>
</dbReference>
<evidence type="ECO:0000313" key="1">
    <source>
        <dbReference type="EMBL" id="KAG2389121.1"/>
    </source>
</evidence>
<dbReference type="InterPro" id="IPR007577">
    <property type="entry name" value="GlycoTrfase_DXD_sugar-bd_CS"/>
</dbReference>
<accession>A0AA88GZZ1</accession>
<keyword evidence="2" id="KW-1185">Reference proteome</keyword>
<dbReference type="Proteomes" id="UP000816034">
    <property type="component" value="Unassembled WGS sequence"/>
</dbReference>
<dbReference type="AlphaFoldDB" id="A0AA88GZZ1"/>
<evidence type="ECO:0000313" key="2">
    <source>
        <dbReference type="Proteomes" id="UP000816034"/>
    </source>
</evidence>
<name>A0AA88GZZ1_NAELO</name>
<comment type="caution">
    <text evidence="1">The sequence shown here is derived from an EMBL/GenBank/DDBJ whole genome shotgun (WGS) entry which is preliminary data.</text>
</comment>
<dbReference type="PANTHER" id="PTHR46781">
    <property type="entry name" value="ALPHA 1,4-GLYCOSYLTRANSFERASE FAMILY PROTEIN"/>
    <property type="match status" value="1"/>
</dbReference>
<organism evidence="1 2">
    <name type="scientific">Naegleria lovaniensis</name>
    <name type="common">Amoeba</name>
    <dbReference type="NCBI Taxonomy" id="51637"/>
    <lineage>
        <taxon>Eukaryota</taxon>
        <taxon>Discoba</taxon>
        <taxon>Heterolobosea</taxon>
        <taxon>Tetramitia</taxon>
        <taxon>Eutetramitia</taxon>
        <taxon>Vahlkampfiidae</taxon>
        <taxon>Naegleria</taxon>
    </lineage>
</organism>
<dbReference type="InterPro" id="IPR029044">
    <property type="entry name" value="Nucleotide-diphossugar_trans"/>
</dbReference>